<dbReference type="OrthoDB" id="5404940at2759"/>
<feature type="region of interest" description="Disordered" evidence="1">
    <location>
        <begin position="246"/>
        <end position="285"/>
    </location>
</feature>
<keyword evidence="2" id="KW-1133">Transmembrane helix</keyword>
<keyword evidence="2" id="KW-0812">Transmembrane</keyword>
<feature type="transmembrane region" description="Helical" evidence="2">
    <location>
        <begin position="153"/>
        <end position="176"/>
    </location>
</feature>
<protein>
    <submittedName>
        <fullName evidence="3">Uncharacterized protein</fullName>
    </submittedName>
</protein>
<dbReference type="AlphaFoldDB" id="A0A319CH75"/>
<dbReference type="VEuPathDB" id="FungiDB:BO82DRAFT_435396"/>
<feature type="region of interest" description="Disordered" evidence="1">
    <location>
        <begin position="299"/>
        <end position="417"/>
    </location>
</feature>
<keyword evidence="4" id="KW-1185">Reference proteome</keyword>
<evidence type="ECO:0000313" key="3">
    <source>
        <dbReference type="EMBL" id="PYH77983.1"/>
    </source>
</evidence>
<dbReference type="Proteomes" id="UP000248340">
    <property type="component" value="Unassembled WGS sequence"/>
</dbReference>
<dbReference type="GeneID" id="37143766"/>
<evidence type="ECO:0000256" key="2">
    <source>
        <dbReference type="SAM" id="Phobius"/>
    </source>
</evidence>
<feature type="compositionally biased region" description="Polar residues" evidence="1">
    <location>
        <begin position="264"/>
        <end position="273"/>
    </location>
</feature>
<feature type="transmembrane region" description="Helical" evidence="2">
    <location>
        <begin position="205"/>
        <end position="229"/>
    </location>
</feature>
<proteinExistence type="predicted"/>
<accession>A0A319CH75</accession>
<gene>
    <name evidence="3" type="ORF">BO82DRAFT_435396</name>
</gene>
<feature type="transmembrane region" description="Helical" evidence="2">
    <location>
        <begin position="89"/>
        <end position="109"/>
    </location>
</feature>
<feature type="region of interest" description="Disordered" evidence="1">
    <location>
        <begin position="700"/>
        <end position="730"/>
    </location>
</feature>
<dbReference type="STRING" id="1448315.A0A319CH75"/>
<sequence>MGESDPPYLYDRPIRQHTASPRFYSQTFNPKAVTEASWAQPEPRAEAKGPLVDLNRHPDSYYNVPDRTRWTPMSLHTKSRVIYGRKVQLGLRVLALIGALGSLFCSIVIKNAANTIIWIVRVGPAVAILHNIYSIWHLSRSAISRPPGSQASYMLFAGTLDLGLVPFYVFAAFLGYRQWTDTAWNWTTMLSSEFDVTAKVAESTFLLSVVNGGLHAISLGICIFLGIIFRQIHRLPPDMNPLEDNLTARPLSRSRPSIKEKHASLSTLDTDIGSSEDPLIDASRQMPFIHTRENSYLDGLSRYPPSVSDKRHSQYSQSNPRSSRAESIPQLPFQQPNDIPDDITINSPIENPDIFSRPTTTISHGSPVRKPSPAMPPRSQCASPASDNWIVYPSRSETPVEAETQHPAPREPSSAYSAAETLTSAKNGVMDWFNGSHRQGQPVGQAITEDVRGEYESIAANEYYSHNNDDDVHDFLYRTGFYDNAEQDIGDNRIDIFQDSDHEHEYLDEETRNSLRVNPLALNPPTPQPRLNGIRSVTRSPSNSSGRMALTDIPNLSPNPPPPSEAISTDPDPKKSKTFYGDVSRAGGGNDSGNNNVTRKASLGQKLGKFTMNRTQKRSAYGALKQHDDDDSDYLQADPGTLAGDRKGRVVSNSGADFGRPATESHPAATANSASSMSYGNYLAGLGVVGVGRRRDVSGKIVEEGRAETSKKPGLDSSSPARGDEDAKPVRAAGWARFAGL</sequence>
<dbReference type="RefSeq" id="XP_025488183.1">
    <property type="nucleotide sequence ID" value="XM_025641024.1"/>
</dbReference>
<feature type="compositionally biased region" description="Polar residues" evidence="1">
    <location>
        <begin position="535"/>
        <end position="546"/>
    </location>
</feature>
<feature type="transmembrane region" description="Helical" evidence="2">
    <location>
        <begin position="115"/>
        <end position="133"/>
    </location>
</feature>
<evidence type="ECO:0000313" key="4">
    <source>
        <dbReference type="Proteomes" id="UP000248340"/>
    </source>
</evidence>
<feature type="compositionally biased region" description="Basic and acidic residues" evidence="1">
    <location>
        <begin position="700"/>
        <end position="714"/>
    </location>
</feature>
<name>A0A319CH75_9EURO</name>
<evidence type="ECO:0000256" key="1">
    <source>
        <dbReference type="SAM" id="MobiDB-lite"/>
    </source>
</evidence>
<organism evidence="3 4">
    <name type="scientific">Aspergillus uvarum CBS 121591</name>
    <dbReference type="NCBI Taxonomy" id="1448315"/>
    <lineage>
        <taxon>Eukaryota</taxon>
        <taxon>Fungi</taxon>
        <taxon>Dikarya</taxon>
        <taxon>Ascomycota</taxon>
        <taxon>Pezizomycotina</taxon>
        <taxon>Eurotiomycetes</taxon>
        <taxon>Eurotiomycetidae</taxon>
        <taxon>Eurotiales</taxon>
        <taxon>Aspergillaceae</taxon>
        <taxon>Aspergillus</taxon>
        <taxon>Aspergillus subgen. Circumdati</taxon>
    </lineage>
</organism>
<feature type="region of interest" description="Disordered" evidence="1">
    <location>
        <begin position="506"/>
        <end position="676"/>
    </location>
</feature>
<dbReference type="EMBL" id="KZ821734">
    <property type="protein sequence ID" value="PYH77983.1"/>
    <property type="molecule type" value="Genomic_DNA"/>
</dbReference>
<keyword evidence="2" id="KW-0472">Membrane</keyword>
<reference evidence="3 4" key="1">
    <citation type="submission" date="2016-12" db="EMBL/GenBank/DDBJ databases">
        <title>The genomes of Aspergillus section Nigri reveals drivers in fungal speciation.</title>
        <authorList>
            <consortium name="DOE Joint Genome Institute"/>
            <person name="Vesth T.C."/>
            <person name="Nybo J."/>
            <person name="Theobald S."/>
            <person name="Brandl J."/>
            <person name="Frisvad J.C."/>
            <person name="Nielsen K.F."/>
            <person name="Lyhne E.K."/>
            <person name="Kogle M.E."/>
            <person name="Kuo A."/>
            <person name="Riley R."/>
            <person name="Clum A."/>
            <person name="Nolan M."/>
            <person name="Lipzen A."/>
            <person name="Salamov A."/>
            <person name="Henrissat B."/>
            <person name="Wiebenga A."/>
            <person name="De Vries R.P."/>
            <person name="Grigoriev I.V."/>
            <person name="Mortensen U.H."/>
            <person name="Andersen M.R."/>
            <person name="Baker S.E."/>
        </authorList>
    </citation>
    <scope>NUCLEOTIDE SEQUENCE [LARGE SCALE GENOMIC DNA]</scope>
    <source>
        <strain evidence="3 4">CBS 121591</strain>
    </source>
</reference>